<gene>
    <name evidence="2" type="ORF">PCAL00307_LOCUS6695</name>
    <name evidence="3" type="ORF">PECAL_5P26090</name>
</gene>
<dbReference type="InterPro" id="IPR051822">
    <property type="entry name" value="Glycosyl_Hydrolase_84"/>
</dbReference>
<dbReference type="Gene3D" id="3.40.630.30">
    <property type="match status" value="1"/>
</dbReference>
<dbReference type="OrthoDB" id="9975416at2759"/>
<protein>
    <recommendedName>
        <fullName evidence="1">N-acetyltransferase domain-containing protein</fullName>
    </recommendedName>
</protein>
<keyword evidence="4" id="KW-1185">Reference proteome</keyword>
<name>A0A7S3ZR61_9STRA</name>
<evidence type="ECO:0000313" key="4">
    <source>
        <dbReference type="Proteomes" id="UP000789595"/>
    </source>
</evidence>
<sequence length="570" mass="59222">MRTPMSARVAPMEQAPAPAMLVPLDAPGDQRLALGLDLRADEVRCVALWHDGSIVAPAVTHRLENVALLGAVAALANAARAYVSDVGRAWADVACVGVAPPGEVEEDVVTAPCFGWVAAPLRRALADALDVPTALARRAEASLLAEARPGGAAAPREGDEGSAALLALGDTVEGALALNGQIRNMDAAQLITDGTAETLAAACLAIAAIADPDVIVVAGITPALHRATVDAASRSPVWIASGRAAIRLALCGDDALAVGAAAKAATCLEDDDEPMETVREMRAAETTTTPEHVPKYFLRAATEEEDAGALVDICVRTGGAGGSDASAQFARDPGILGERYALPYLRLEPELCAVAVESETGYIVGYAVATLDTGEFCARIQLEYLPGVRDRYPDPHQKPRAAWSAEDLVARDLHDPLCGRPPRGLDDDFYAAHLRVHVLPEARRAGLGTRLATELLGRLREAGARGCHAAVPAADVRARRFAESLGFRPLPAPGYFGFAFNDDDPGVAETKAETPGSAVRGSRRGVASWVGSSGGLLGAAAERAYHETPAKMSFGAAAMASAMAARARVT</sequence>
<feature type="domain" description="N-acetyltransferase" evidence="1">
    <location>
        <begin position="364"/>
        <end position="507"/>
    </location>
</feature>
<dbReference type="Pfam" id="PF00583">
    <property type="entry name" value="Acetyltransf_1"/>
    <property type="match status" value="1"/>
</dbReference>
<dbReference type="InterPro" id="IPR043129">
    <property type="entry name" value="ATPase_NBD"/>
</dbReference>
<dbReference type="PANTHER" id="PTHR13170">
    <property type="entry name" value="O-GLCNACASE"/>
    <property type="match status" value="1"/>
</dbReference>
<reference evidence="3" key="2">
    <citation type="submission" date="2021-11" db="EMBL/GenBank/DDBJ databases">
        <authorList>
            <consortium name="Genoscope - CEA"/>
            <person name="William W."/>
        </authorList>
    </citation>
    <scope>NUCLEOTIDE SEQUENCE</scope>
</reference>
<dbReference type="InterPro" id="IPR016181">
    <property type="entry name" value="Acyl_CoA_acyltransferase"/>
</dbReference>
<dbReference type="CDD" id="cd04301">
    <property type="entry name" value="NAT_SF"/>
    <property type="match status" value="1"/>
</dbReference>
<dbReference type="PANTHER" id="PTHR13170:SF16">
    <property type="entry name" value="PROTEIN O-GLCNACASE"/>
    <property type="match status" value="1"/>
</dbReference>
<organism evidence="2">
    <name type="scientific">Pelagomonas calceolata</name>
    <dbReference type="NCBI Taxonomy" id="35677"/>
    <lineage>
        <taxon>Eukaryota</taxon>
        <taxon>Sar</taxon>
        <taxon>Stramenopiles</taxon>
        <taxon>Ochrophyta</taxon>
        <taxon>Pelagophyceae</taxon>
        <taxon>Pelagomonadales</taxon>
        <taxon>Pelagomonadaceae</taxon>
        <taxon>Pelagomonas</taxon>
    </lineage>
</organism>
<evidence type="ECO:0000259" key="1">
    <source>
        <dbReference type="PROSITE" id="PS51186"/>
    </source>
</evidence>
<dbReference type="SUPFAM" id="SSF55729">
    <property type="entry name" value="Acyl-CoA N-acyltransferases (Nat)"/>
    <property type="match status" value="1"/>
</dbReference>
<dbReference type="SUPFAM" id="SSF53067">
    <property type="entry name" value="Actin-like ATPase domain"/>
    <property type="match status" value="2"/>
</dbReference>
<reference evidence="2" key="1">
    <citation type="submission" date="2021-01" db="EMBL/GenBank/DDBJ databases">
        <authorList>
            <person name="Corre E."/>
            <person name="Pelletier E."/>
            <person name="Niang G."/>
            <person name="Scheremetjew M."/>
            <person name="Finn R."/>
            <person name="Kale V."/>
            <person name="Holt S."/>
            <person name="Cochrane G."/>
            <person name="Meng A."/>
            <person name="Brown T."/>
            <person name="Cohen L."/>
        </authorList>
    </citation>
    <scope>NUCLEOTIDE SEQUENCE</scope>
    <source>
        <strain evidence="2">CCMP1756</strain>
    </source>
</reference>
<dbReference type="EMBL" id="CAKKNE010000005">
    <property type="protein sequence ID" value="CAH0378093.1"/>
    <property type="molecule type" value="Genomic_DNA"/>
</dbReference>
<proteinExistence type="predicted"/>
<dbReference type="EMBL" id="HBIW01007929">
    <property type="protein sequence ID" value="CAE0691259.1"/>
    <property type="molecule type" value="Transcribed_RNA"/>
</dbReference>
<dbReference type="Gene3D" id="3.30.420.40">
    <property type="match status" value="1"/>
</dbReference>
<dbReference type="Proteomes" id="UP000789595">
    <property type="component" value="Unassembled WGS sequence"/>
</dbReference>
<dbReference type="AlphaFoldDB" id="A0A7S3ZR61"/>
<dbReference type="PROSITE" id="PS51186">
    <property type="entry name" value="GNAT"/>
    <property type="match status" value="1"/>
</dbReference>
<evidence type="ECO:0000313" key="2">
    <source>
        <dbReference type="EMBL" id="CAE0691259.1"/>
    </source>
</evidence>
<accession>A0A7S3ZR61</accession>
<dbReference type="InterPro" id="IPR000182">
    <property type="entry name" value="GNAT_dom"/>
</dbReference>
<dbReference type="GO" id="GO:0016747">
    <property type="term" value="F:acyltransferase activity, transferring groups other than amino-acyl groups"/>
    <property type="evidence" value="ECO:0007669"/>
    <property type="project" value="InterPro"/>
</dbReference>
<evidence type="ECO:0000313" key="3">
    <source>
        <dbReference type="EMBL" id="CAH0378093.1"/>
    </source>
</evidence>